<dbReference type="RefSeq" id="XP_033453720.1">
    <property type="nucleotide sequence ID" value="XM_033588077.1"/>
</dbReference>
<gene>
    <name evidence="2" type="ORF">M421DRAFT_197997</name>
</gene>
<proteinExistence type="predicted"/>
<evidence type="ECO:0000313" key="3">
    <source>
        <dbReference type="Proteomes" id="UP000800082"/>
    </source>
</evidence>
<evidence type="ECO:0000256" key="1">
    <source>
        <dbReference type="SAM" id="Phobius"/>
    </source>
</evidence>
<keyword evidence="3" id="KW-1185">Reference proteome</keyword>
<dbReference type="GeneID" id="54345724"/>
<sequence length="89" mass="9930">MWSPIYYSFSSFFVIATLYLLVHLSSSITISLETDRLPHPRNFSQCLAATAESIFESTTDHSLLTPTSSYPTAHCLTTLLSGHYPSSLR</sequence>
<organism evidence="2 3">
    <name type="scientific">Didymella exigua CBS 183.55</name>
    <dbReference type="NCBI Taxonomy" id="1150837"/>
    <lineage>
        <taxon>Eukaryota</taxon>
        <taxon>Fungi</taxon>
        <taxon>Dikarya</taxon>
        <taxon>Ascomycota</taxon>
        <taxon>Pezizomycotina</taxon>
        <taxon>Dothideomycetes</taxon>
        <taxon>Pleosporomycetidae</taxon>
        <taxon>Pleosporales</taxon>
        <taxon>Pleosporineae</taxon>
        <taxon>Didymellaceae</taxon>
        <taxon>Didymella</taxon>
    </lineage>
</organism>
<reference evidence="2" key="1">
    <citation type="journal article" date="2020" name="Stud. Mycol.">
        <title>101 Dothideomycetes genomes: a test case for predicting lifestyles and emergence of pathogens.</title>
        <authorList>
            <person name="Haridas S."/>
            <person name="Albert R."/>
            <person name="Binder M."/>
            <person name="Bloem J."/>
            <person name="Labutti K."/>
            <person name="Salamov A."/>
            <person name="Andreopoulos B."/>
            <person name="Baker S."/>
            <person name="Barry K."/>
            <person name="Bills G."/>
            <person name="Bluhm B."/>
            <person name="Cannon C."/>
            <person name="Castanera R."/>
            <person name="Culley D."/>
            <person name="Daum C."/>
            <person name="Ezra D."/>
            <person name="Gonzalez J."/>
            <person name="Henrissat B."/>
            <person name="Kuo A."/>
            <person name="Liang C."/>
            <person name="Lipzen A."/>
            <person name="Lutzoni F."/>
            <person name="Magnuson J."/>
            <person name="Mondo S."/>
            <person name="Nolan M."/>
            <person name="Ohm R."/>
            <person name="Pangilinan J."/>
            <person name="Park H.-J."/>
            <person name="Ramirez L."/>
            <person name="Alfaro M."/>
            <person name="Sun H."/>
            <person name="Tritt A."/>
            <person name="Yoshinaga Y."/>
            <person name="Zwiers L.-H."/>
            <person name="Turgeon B."/>
            <person name="Goodwin S."/>
            <person name="Spatafora J."/>
            <person name="Crous P."/>
            <person name="Grigoriev I."/>
        </authorList>
    </citation>
    <scope>NUCLEOTIDE SEQUENCE</scope>
    <source>
        <strain evidence="2">CBS 183.55</strain>
    </source>
</reference>
<dbReference type="EMBL" id="ML978957">
    <property type="protein sequence ID" value="KAF1933472.1"/>
    <property type="molecule type" value="Genomic_DNA"/>
</dbReference>
<dbReference type="AlphaFoldDB" id="A0A6A5S025"/>
<keyword evidence="1" id="KW-0812">Transmembrane</keyword>
<protein>
    <submittedName>
        <fullName evidence="2">Uncharacterized protein</fullName>
    </submittedName>
</protein>
<evidence type="ECO:0000313" key="2">
    <source>
        <dbReference type="EMBL" id="KAF1933472.1"/>
    </source>
</evidence>
<accession>A0A6A5S025</accession>
<feature type="transmembrane region" description="Helical" evidence="1">
    <location>
        <begin position="6"/>
        <end position="32"/>
    </location>
</feature>
<dbReference type="Proteomes" id="UP000800082">
    <property type="component" value="Unassembled WGS sequence"/>
</dbReference>
<keyword evidence="1" id="KW-1133">Transmembrane helix</keyword>
<keyword evidence="1" id="KW-0472">Membrane</keyword>
<name>A0A6A5S025_9PLEO</name>